<dbReference type="Gene3D" id="1.10.10.10">
    <property type="entry name" value="Winged helix-like DNA-binding domain superfamily/Winged helix DNA-binding domain"/>
    <property type="match status" value="1"/>
</dbReference>
<dbReference type="Proteomes" id="UP001596407">
    <property type="component" value="Unassembled WGS sequence"/>
</dbReference>
<dbReference type="AlphaFoldDB" id="A0ABD5WLR7"/>
<dbReference type="InterPro" id="IPR011991">
    <property type="entry name" value="ArsR-like_HTH"/>
</dbReference>
<reference evidence="1 2" key="1">
    <citation type="journal article" date="2019" name="Int. J. Syst. Evol. Microbiol.">
        <title>The Global Catalogue of Microorganisms (GCM) 10K type strain sequencing project: providing services to taxonomists for standard genome sequencing and annotation.</title>
        <authorList>
            <consortium name="The Broad Institute Genomics Platform"/>
            <consortium name="The Broad Institute Genome Sequencing Center for Infectious Disease"/>
            <person name="Wu L."/>
            <person name="Ma J."/>
        </authorList>
    </citation>
    <scope>NUCLEOTIDE SEQUENCE [LARGE SCALE GENOMIC DNA]</scope>
    <source>
        <strain evidence="1 2">DT72</strain>
    </source>
</reference>
<dbReference type="InterPro" id="IPR036390">
    <property type="entry name" value="WH_DNA-bd_sf"/>
</dbReference>
<dbReference type="GeneID" id="79303874"/>
<dbReference type="EMBL" id="JBHSZH010000005">
    <property type="protein sequence ID" value="MFC7079611.1"/>
    <property type="molecule type" value="Genomic_DNA"/>
</dbReference>
<proteinExistence type="predicted"/>
<organism evidence="1 2">
    <name type="scientific">Halorussus caseinilyticus</name>
    <dbReference type="NCBI Taxonomy" id="3034025"/>
    <lineage>
        <taxon>Archaea</taxon>
        <taxon>Methanobacteriati</taxon>
        <taxon>Methanobacteriota</taxon>
        <taxon>Stenosarchaea group</taxon>
        <taxon>Halobacteria</taxon>
        <taxon>Halobacteriales</taxon>
        <taxon>Haladaptataceae</taxon>
        <taxon>Halorussus</taxon>
    </lineage>
</organism>
<dbReference type="SUPFAM" id="SSF46785">
    <property type="entry name" value="Winged helix' DNA-binding domain"/>
    <property type="match status" value="1"/>
</dbReference>
<name>A0ABD5WLR7_9EURY</name>
<keyword evidence="2" id="KW-1185">Reference proteome</keyword>
<dbReference type="CDD" id="cd00090">
    <property type="entry name" value="HTH_ARSR"/>
    <property type="match status" value="1"/>
</dbReference>
<comment type="caution">
    <text evidence="1">The sequence shown here is derived from an EMBL/GenBank/DDBJ whole genome shotgun (WGS) entry which is preliminary data.</text>
</comment>
<dbReference type="RefSeq" id="WP_276279310.1">
    <property type="nucleotide sequence ID" value="NZ_CP119809.1"/>
</dbReference>
<dbReference type="InterPro" id="IPR036388">
    <property type="entry name" value="WH-like_DNA-bd_sf"/>
</dbReference>
<evidence type="ECO:0000313" key="2">
    <source>
        <dbReference type="Proteomes" id="UP001596407"/>
    </source>
</evidence>
<gene>
    <name evidence="1" type="ORF">ACFQJ6_05125</name>
</gene>
<protein>
    <submittedName>
        <fullName evidence="1">ArsR family transcriptional regulator</fullName>
    </submittedName>
</protein>
<evidence type="ECO:0000313" key="1">
    <source>
        <dbReference type="EMBL" id="MFC7079611.1"/>
    </source>
</evidence>
<sequence>MSDTDSDERPTGPARILPESSILELEDYLAMQDALGDETQFRVLYALKRTGDAHPSDLAEILDANRDHVASSLAELTDVGLVENWIWNEPGNDGVDSTYRVSALGEGLLEDGIESLLQGEWDARERYA</sequence>
<accession>A0ABD5WLR7</accession>